<evidence type="ECO:0008006" key="4">
    <source>
        <dbReference type="Google" id="ProtNLM"/>
    </source>
</evidence>
<gene>
    <name evidence="2" type="ORF">MBSD_n1790</name>
</gene>
<evidence type="ECO:0000313" key="3">
    <source>
        <dbReference type="Proteomes" id="UP000253740"/>
    </source>
</evidence>
<feature type="signal peptide" evidence="1">
    <location>
        <begin position="1"/>
        <end position="23"/>
    </location>
</feature>
<dbReference type="EMBL" id="DF970209">
    <property type="protein sequence ID" value="GAP66482.1"/>
    <property type="molecule type" value="Genomic_DNA"/>
</dbReference>
<keyword evidence="1" id="KW-0732">Signal</keyword>
<dbReference type="OrthoDB" id="5944130at2"/>
<dbReference type="Pfam" id="PF09839">
    <property type="entry name" value="DUF2066"/>
    <property type="match status" value="1"/>
</dbReference>
<proteinExistence type="predicted"/>
<dbReference type="Proteomes" id="UP000253740">
    <property type="component" value="Unassembled WGS sequence"/>
</dbReference>
<feature type="chain" id="PRO_5005514997" description="DUF2066 domain-containing protein" evidence="1">
    <location>
        <begin position="24"/>
        <end position="332"/>
    </location>
</feature>
<protein>
    <recommendedName>
        <fullName evidence="4">DUF2066 domain-containing protein</fullName>
    </recommendedName>
</protein>
<evidence type="ECO:0000313" key="2">
    <source>
        <dbReference type="EMBL" id="GAP66482.1"/>
    </source>
</evidence>
<organism evidence="2">
    <name type="scientific">Mizugakiibacter sediminis</name>
    <dbReference type="NCBI Taxonomy" id="1475481"/>
    <lineage>
        <taxon>Bacteria</taxon>
        <taxon>Pseudomonadati</taxon>
        <taxon>Pseudomonadota</taxon>
        <taxon>Gammaproteobacteria</taxon>
        <taxon>Lysobacterales</taxon>
        <taxon>Rhodanobacteraceae</taxon>
        <taxon>Mizugakiibacter</taxon>
    </lineage>
</organism>
<dbReference type="InterPro" id="IPR018642">
    <property type="entry name" value="DUF2066"/>
</dbReference>
<dbReference type="STRING" id="1475481.GCA_000953855_01825"/>
<sequence length="332" mass="33849">MMRPLSLLAALLLLTTTALPLRAAEDPGLYDGEAPVADTSDAQRDQAFDAALAQVLVKLSGDRDVAVRPGVADALAQASTLVQQYQYRKDAATGALRLEAHFDPAAVRRLAGSLKLAVWPGPRPPVLAAIRGADGALLDAQQAAPLVQAGVERGLRFAFPAGTDVPDAAALSAGDEGALARVARDYRTGLVLIGTLGANNAAWILVGGGTPQRWQDSGNPASLLANAGEAAADRLIPRFAVAPAGAGGSGGSATLWVSGIQSSADFAAMLAQLRQDAQVRGAVPVAAQGDGVLLQVRFEGDLAGMLGDLAASGRMLPAAAHPGADAALRWLR</sequence>
<keyword evidence="3" id="KW-1185">Reference proteome</keyword>
<evidence type="ECO:0000256" key="1">
    <source>
        <dbReference type="SAM" id="SignalP"/>
    </source>
</evidence>
<dbReference type="RefSeq" id="WP_062537078.1">
    <property type="nucleotide sequence ID" value="NZ_DF970209.1"/>
</dbReference>
<name>A0A0K8QPZ5_9GAMM</name>
<dbReference type="AlphaFoldDB" id="A0A0K8QPZ5"/>
<reference evidence="2" key="1">
    <citation type="submission" date="2015-08" db="EMBL/GenBank/DDBJ databases">
        <title>Complete DNA Sequence of Pseudomonas syringae pv. actinidiae, the Causal Agent of Kiwifruit Canker Disease.</title>
        <authorList>
            <person name="Rikkerink E.H.A."/>
            <person name="Fineran P.C."/>
        </authorList>
    </citation>
    <scope>NUCLEOTIDE SEQUENCE</scope>
    <source>
        <strain evidence="2">SkMP5</strain>
    </source>
</reference>
<accession>A0A0K8QPZ5</accession>